<comment type="caution">
    <text evidence="1">The sequence shown here is derived from an EMBL/GenBank/DDBJ whole genome shotgun (WGS) entry which is preliminary data.</text>
</comment>
<organism evidence="1 2">
    <name type="scientific">Striga asiatica</name>
    <name type="common">Asiatic witchweed</name>
    <name type="synonym">Buchnera asiatica</name>
    <dbReference type="NCBI Taxonomy" id="4170"/>
    <lineage>
        <taxon>Eukaryota</taxon>
        <taxon>Viridiplantae</taxon>
        <taxon>Streptophyta</taxon>
        <taxon>Embryophyta</taxon>
        <taxon>Tracheophyta</taxon>
        <taxon>Spermatophyta</taxon>
        <taxon>Magnoliopsida</taxon>
        <taxon>eudicotyledons</taxon>
        <taxon>Gunneridae</taxon>
        <taxon>Pentapetalae</taxon>
        <taxon>asterids</taxon>
        <taxon>lamiids</taxon>
        <taxon>Lamiales</taxon>
        <taxon>Orobanchaceae</taxon>
        <taxon>Buchnereae</taxon>
        <taxon>Striga</taxon>
    </lineage>
</organism>
<keyword evidence="2" id="KW-1185">Reference proteome</keyword>
<accession>A0A5A7RIB0</accession>
<evidence type="ECO:0000313" key="2">
    <source>
        <dbReference type="Proteomes" id="UP000325081"/>
    </source>
</evidence>
<evidence type="ECO:0000313" key="1">
    <source>
        <dbReference type="EMBL" id="GER56868.1"/>
    </source>
</evidence>
<sequence length="125" mass="14512">MTTDRRCRYHRNCREHRRCVLIAAAQEMRVIKLKRVVALGRVCKKGEMFLSQSYVREISACRGTKVKKQIRFSGKASPDPACSGVQILIALCDLSWRVDFCIGWLVQHNIFNFKLEWIILLVSEI</sequence>
<dbReference type="Proteomes" id="UP000325081">
    <property type="component" value="Unassembled WGS sequence"/>
</dbReference>
<protein>
    <submittedName>
        <fullName evidence="1">Glycoside hydrolase family 3 domain protein</fullName>
    </submittedName>
</protein>
<reference evidence="2" key="1">
    <citation type="journal article" date="2019" name="Curr. Biol.">
        <title>Genome Sequence of Striga asiatica Provides Insight into the Evolution of Plant Parasitism.</title>
        <authorList>
            <person name="Yoshida S."/>
            <person name="Kim S."/>
            <person name="Wafula E.K."/>
            <person name="Tanskanen J."/>
            <person name="Kim Y.M."/>
            <person name="Honaas L."/>
            <person name="Yang Z."/>
            <person name="Spallek T."/>
            <person name="Conn C.E."/>
            <person name="Ichihashi Y."/>
            <person name="Cheong K."/>
            <person name="Cui S."/>
            <person name="Der J.P."/>
            <person name="Gundlach H."/>
            <person name="Jiao Y."/>
            <person name="Hori C."/>
            <person name="Ishida J.K."/>
            <person name="Kasahara H."/>
            <person name="Kiba T."/>
            <person name="Kim M.S."/>
            <person name="Koo N."/>
            <person name="Laohavisit A."/>
            <person name="Lee Y.H."/>
            <person name="Lumba S."/>
            <person name="McCourt P."/>
            <person name="Mortimer J.C."/>
            <person name="Mutuku J.M."/>
            <person name="Nomura T."/>
            <person name="Sasaki-Sekimoto Y."/>
            <person name="Seto Y."/>
            <person name="Wang Y."/>
            <person name="Wakatake T."/>
            <person name="Sakakibara H."/>
            <person name="Demura T."/>
            <person name="Yamaguchi S."/>
            <person name="Yoneyama K."/>
            <person name="Manabe R.I."/>
            <person name="Nelson D.C."/>
            <person name="Schulman A.H."/>
            <person name="Timko M.P."/>
            <person name="dePamphilis C.W."/>
            <person name="Choi D."/>
            <person name="Shirasu K."/>
        </authorList>
    </citation>
    <scope>NUCLEOTIDE SEQUENCE [LARGE SCALE GENOMIC DNA]</scope>
    <source>
        <strain evidence="2">cv. UVA1</strain>
    </source>
</reference>
<gene>
    <name evidence="1" type="ORF">STAS_34610</name>
</gene>
<dbReference type="AlphaFoldDB" id="A0A5A7RIB0"/>
<proteinExistence type="predicted"/>
<keyword evidence="1" id="KW-0378">Hydrolase</keyword>
<name>A0A5A7RIB0_STRAF</name>
<dbReference type="GO" id="GO:0016787">
    <property type="term" value="F:hydrolase activity"/>
    <property type="evidence" value="ECO:0007669"/>
    <property type="project" value="UniProtKB-KW"/>
</dbReference>
<dbReference type="EMBL" id="BKCP01012737">
    <property type="protein sequence ID" value="GER56868.1"/>
    <property type="molecule type" value="Genomic_DNA"/>
</dbReference>